<organism evidence="1 2">
    <name type="scientific">Collybia nuda</name>
    <dbReference type="NCBI Taxonomy" id="64659"/>
    <lineage>
        <taxon>Eukaryota</taxon>
        <taxon>Fungi</taxon>
        <taxon>Dikarya</taxon>
        <taxon>Basidiomycota</taxon>
        <taxon>Agaricomycotina</taxon>
        <taxon>Agaricomycetes</taxon>
        <taxon>Agaricomycetidae</taxon>
        <taxon>Agaricales</taxon>
        <taxon>Tricholomatineae</taxon>
        <taxon>Clitocybaceae</taxon>
        <taxon>Collybia</taxon>
    </lineage>
</organism>
<evidence type="ECO:0000313" key="1">
    <source>
        <dbReference type="EMBL" id="KAF9465283.1"/>
    </source>
</evidence>
<feature type="non-terminal residue" evidence="1">
    <location>
        <position position="59"/>
    </location>
</feature>
<accession>A0A9P5YAI3</accession>
<dbReference type="Proteomes" id="UP000807353">
    <property type="component" value="Unassembled WGS sequence"/>
</dbReference>
<proteinExistence type="predicted"/>
<protein>
    <submittedName>
        <fullName evidence="1">Uncharacterized protein</fullName>
    </submittedName>
</protein>
<reference evidence="1" key="1">
    <citation type="submission" date="2020-11" db="EMBL/GenBank/DDBJ databases">
        <authorList>
            <consortium name="DOE Joint Genome Institute"/>
            <person name="Ahrendt S."/>
            <person name="Riley R."/>
            <person name="Andreopoulos W."/>
            <person name="Labutti K."/>
            <person name="Pangilinan J."/>
            <person name="Ruiz-Duenas F.J."/>
            <person name="Barrasa J.M."/>
            <person name="Sanchez-Garcia M."/>
            <person name="Camarero S."/>
            <person name="Miyauchi S."/>
            <person name="Serrano A."/>
            <person name="Linde D."/>
            <person name="Babiker R."/>
            <person name="Drula E."/>
            <person name="Ayuso-Fernandez I."/>
            <person name="Pacheco R."/>
            <person name="Padilla G."/>
            <person name="Ferreira P."/>
            <person name="Barriuso J."/>
            <person name="Kellner H."/>
            <person name="Castanera R."/>
            <person name="Alfaro M."/>
            <person name="Ramirez L."/>
            <person name="Pisabarro A.G."/>
            <person name="Kuo A."/>
            <person name="Tritt A."/>
            <person name="Lipzen A."/>
            <person name="He G."/>
            <person name="Yan M."/>
            <person name="Ng V."/>
            <person name="Cullen D."/>
            <person name="Martin F."/>
            <person name="Rosso M.-N."/>
            <person name="Henrissat B."/>
            <person name="Hibbett D."/>
            <person name="Martinez A.T."/>
            <person name="Grigoriev I.V."/>
        </authorList>
    </citation>
    <scope>NUCLEOTIDE SEQUENCE</scope>
    <source>
        <strain evidence="1">CBS 247.69</strain>
    </source>
</reference>
<sequence length="59" mass="6550">MRGKVLKCDIFGCDQVVNSDFDLVLVFFFLGPIVIPDFSNAAVTGSRFITALPSFRAHR</sequence>
<name>A0A9P5YAI3_9AGAR</name>
<comment type="caution">
    <text evidence="1">The sequence shown here is derived from an EMBL/GenBank/DDBJ whole genome shotgun (WGS) entry which is preliminary data.</text>
</comment>
<evidence type="ECO:0000313" key="2">
    <source>
        <dbReference type="Proteomes" id="UP000807353"/>
    </source>
</evidence>
<keyword evidence="2" id="KW-1185">Reference proteome</keyword>
<gene>
    <name evidence="1" type="ORF">BDZ94DRAFT_1254165</name>
</gene>
<dbReference type="AlphaFoldDB" id="A0A9P5YAI3"/>
<dbReference type="EMBL" id="MU150248">
    <property type="protein sequence ID" value="KAF9465283.1"/>
    <property type="molecule type" value="Genomic_DNA"/>
</dbReference>